<evidence type="ECO:0000256" key="1">
    <source>
        <dbReference type="SAM" id="Phobius"/>
    </source>
</evidence>
<gene>
    <name evidence="2" type="ORF">MEDL_33959</name>
</gene>
<sequence length="230" mass="26625">MVLKFPTFDWFKVQKEAETYISNFEADSFNLSEQKECCFKAGFYFIVIKIYQYVFDRANLIIRAPCGGDQNTICGPFVEFDKFHQSPIDNVKPNQTYEWFDKTIEDNQHTNFPTTVDQDKKWYTLAMALLGVLSFISLAVGIYIIAVCFVCKRRRREKEIICDPELCTTAGANQRSRLVQSSTVPSRDRLKTHRNTYTLDEDYDADNSNQTVSSTSSHYVYFKTAEPPNV</sequence>
<dbReference type="OrthoDB" id="6126731at2759"/>
<keyword evidence="1" id="KW-0472">Membrane</keyword>
<dbReference type="AlphaFoldDB" id="A0A8S3SJL1"/>
<accession>A0A8S3SJL1</accession>
<dbReference type="Proteomes" id="UP000683360">
    <property type="component" value="Unassembled WGS sequence"/>
</dbReference>
<organism evidence="2 3">
    <name type="scientific">Mytilus edulis</name>
    <name type="common">Blue mussel</name>
    <dbReference type="NCBI Taxonomy" id="6550"/>
    <lineage>
        <taxon>Eukaryota</taxon>
        <taxon>Metazoa</taxon>
        <taxon>Spiralia</taxon>
        <taxon>Lophotrochozoa</taxon>
        <taxon>Mollusca</taxon>
        <taxon>Bivalvia</taxon>
        <taxon>Autobranchia</taxon>
        <taxon>Pteriomorphia</taxon>
        <taxon>Mytilida</taxon>
        <taxon>Mytiloidea</taxon>
        <taxon>Mytilidae</taxon>
        <taxon>Mytilinae</taxon>
        <taxon>Mytilus</taxon>
    </lineage>
</organism>
<keyword evidence="1" id="KW-1133">Transmembrane helix</keyword>
<protein>
    <submittedName>
        <fullName evidence="2">Uncharacterized protein</fullName>
    </submittedName>
</protein>
<dbReference type="EMBL" id="CAJPWZ010001662">
    <property type="protein sequence ID" value="CAG2220429.1"/>
    <property type="molecule type" value="Genomic_DNA"/>
</dbReference>
<reference evidence="2" key="1">
    <citation type="submission" date="2021-03" db="EMBL/GenBank/DDBJ databases">
        <authorList>
            <person name="Bekaert M."/>
        </authorList>
    </citation>
    <scope>NUCLEOTIDE SEQUENCE</scope>
</reference>
<evidence type="ECO:0000313" key="3">
    <source>
        <dbReference type="Proteomes" id="UP000683360"/>
    </source>
</evidence>
<comment type="caution">
    <text evidence="2">The sequence shown here is derived from an EMBL/GenBank/DDBJ whole genome shotgun (WGS) entry which is preliminary data.</text>
</comment>
<keyword evidence="3" id="KW-1185">Reference proteome</keyword>
<name>A0A8S3SJL1_MYTED</name>
<proteinExistence type="predicted"/>
<evidence type="ECO:0000313" key="2">
    <source>
        <dbReference type="EMBL" id="CAG2220429.1"/>
    </source>
</evidence>
<feature type="transmembrane region" description="Helical" evidence="1">
    <location>
        <begin position="122"/>
        <end position="151"/>
    </location>
</feature>
<keyword evidence="1" id="KW-0812">Transmembrane</keyword>